<sequence>MVDVTDDTLTPLIPSFSSIGLASGDGCGIGAGLPMATVEQPSAHTAVYSVRPVDTNGRVVDKAVLAALDWHPGDLLSWQLWEKQTQLHRPAGSVDIEADRPYMGSARFCRLEALRSSPDRRRPGLDSLG</sequence>
<gene>
    <name evidence="1" type="ORF">OG563_42720</name>
</gene>
<protein>
    <submittedName>
        <fullName evidence="1">Uncharacterized protein</fullName>
    </submittedName>
</protein>
<dbReference type="Proteomes" id="UP001432062">
    <property type="component" value="Chromosome"/>
</dbReference>
<proteinExistence type="predicted"/>
<reference evidence="1" key="1">
    <citation type="submission" date="2022-10" db="EMBL/GenBank/DDBJ databases">
        <title>The complete genomes of actinobacterial strains from the NBC collection.</title>
        <authorList>
            <person name="Joergensen T.S."/>
            <person name="Alvarez Arevalo M."/>
            <person name="Sterndorff E.B."/>
            <person name="Faurdal D."/>
            <person name="Vuksanovic O."/>
            <person name="Mourched A.-S."/>
            <person name="Charusanti P."/>
            <person name="Shaw S."/>
            <person name="Blin K."/>
            <person name="Weber T."/>
        </authorList>
    </citation>
    <scope>NUCLEOTIDE SEQUENCE</scope>
    <source>
        <strain evidence="1">NBC_01482</strain>
    </source>
</reference>
<organism evidence="1 2">
    <name type="scientific">Nocardia vinacea</name>
    <dbReference type="NCBI Taxonomy" id="96468"/>
    <lineage>
        <taxon>Bacteria</taxon>
        <taxon>Bacillati</taxon>
        <taxon>Actinomycetota</taxon>
        <taxon>Actinomycetes</taxon>
        <taxon>Mycobacteriales</taxon>
        <taxon>Nocardiaceae</taxon>
        <taxon>Nocardia</taxon>
    </lineage>
</organism>
<keyword evidence="2" id="KW-1185">Reference proteome</keyword>
<dbReference type="RefSeq" id="WP_329409218.1">
    <property type="nucleotide sequence ID" value="NZ_CP109441.1"/>
</dbReference>
<evidence type="ECO:0000313" key="1">
    <source>
        <dbReference type="EMBL" id="WUV45732.1"/>
    </source>
</evidence>
<accession>A0ABZ1YR59</accession>
<evidence type="ECO:0000313" key="2">
    <source>
        <dbReference type="Proteomes" id="UP001432062"/>
    </source>
</evidence>
<name>A0ABZ1YR59_9NOCA</name>
<dbReference type="EMBL" id="CP109441">
    <property type="protein sequence ID" value="WUV45732.1"/>
    <property type="molecule type" value="Genomic_DNA"/>
</dbReference>